<organism evidence="2 3">
    <name type="scientific">Fusarium fujikuroi</name>
    <name type="common">Bakanae and foot rot disease fungus</name>
    <name type="synonym">Gibberella fujikuroi</name>
    <dbReference type="NCBI Taxonomy" id="5127"/>
    <lineage>
        <taxon>Eukaryota</taxon>
        <taxon>Fungi</taxon>
        <taxon>Dikarya</taxon>
        <taxon>Ascomycota</taxon>
        <taxon>Pezizomycotina</taxon>
        <taxon>Sordariomycetes</taxon>
        <taxon>Hypocreomycetidae</taxon>
        <taxon>Hypocreales</taxon>
        <taxon>Nectriaceae</taxon>
        <taxon>Fusarium</taxon>
        <taxon>Fusarium fujikuroi species complex</taxon>
    </lineage>
</organism>
<feature type="region of interest" description="Disordered" evidence="1">
    <location>
        <begin position="1"/>
        <end position="60"/>
    </location>
</feature>
<reference evidence="2" key="1">
    <citation type="submission" date="2019-05" db="EMBL/GenBank/DDBJ databases">
        <authorList>
            <person name="Piombo E."/>
        </authorList>
    </citation>
    <scope>NUCLEOTIDE SEQUENCE</scope>
    <source>
        <strain evidence="2">C2S</strain>
    </source>
</reference>
<protein>
    <submittedName>
        <fullName evidence="2">Uncharacterized protein</fullName>
    </submittedName>
</protein>
<feature type="compositionally biased region" description="Polar residues" evidence="1">
    <location>
        <begin position="44"/>
        <end position="53"/>
    </location>
</feature>
<dbReference type="Proteomes" id="UP000760494">
    <property type="component" value="Unassembled WGS sequence"/>
</dbReference>
<feature type="compositionally biased region" description="Polar residues" evidence="1">
    <location>
        <begin position="1"/>
        <end position="17"/>
    </location>
</feature>
<proteinExistence type="predicted"/>
<dbReference type="AlphaFoldDB" id="A0A2H3RXQ3"/>
<evidence type="ECO:0000313" key="2">
    <source>
        <dbReference type="EMBL" id="VTT55222.1"/>
    </source>
</evidence>
<accession>A0A2H3RXQ3</accession>
<evidence type="ECO:0000256" key="1">
    <source>
        <dbReference type="SAM" id="MobiDB-lite"/>
    </source>
</evidence>
<dbReference type="EMBL" id="CABFJX010000001">
    <property type="protein sequence ID" value="VTT55222.1"/>
    <property type="molecule type" value="Genomic_DNA"/>
</dbReference>
<sequence>MPQETTQAEKIGSTQPRYQRDALSPAMQRWSSQSKQEEPWSHLQVPTQPTGTRATEPPKL</sequence>
<evidence type="ECO:0000313" key="3">
    <source>
        <dbReference type="Proteomes" id="UP000760494"/>
    </source>
</evidence>
<gene>
    <name evidence="2" type="ORF">C2S_113</name>
</gene>
<comment type="caution">
    <text evidence="2">The sequence shown here is derived from an EMBL/GenBank/DDBJ whole genome shotgun (WGS) entry which is preliminary data.</text>
</comment>
<name>A0A2H3RXQ3_FUSFU</name>